<proteinExistence type="predicted"/>
<organism evidence="1 2">
    <name type="scientific">Smittium megazygosporum</name>
    <dbReference type="NCBI Taxonomy" id="133381"/>
    <lineage>
        <taxon>Eukaryota</taxon>
        <taxon>Fungi</taxon>
        <taxon>Fungi incertae sedis</taxon>
        <taxon>Zoopagomycota</taxon>
        <taxon>Kickxellomycotina</taxon>
        <taxon>Harpellomycetes</taxon>
        <taxon>Harpellales</taxon>
        <taxon>Legeriomycetaceae</taxon>
        <taxon>Smittium</taxon>
    </lineage>
</organism>
<comment type="caution">
    <text evidence="1">The sequence shown here is derived from an EMBL/GenBank/DDBJ whole genome shotgun (WGS) entry which is preliminary data.</text>
</comment>
<name>A0A2T9ZCB6_9FUNG</name>
<evidence type="ECO:0000313" key="2">
    <source>
        <dbReference type="Proteomes" id="UP000245609"/>
    </source>
</evidence>
<gene>
    <name evidence="1" type="ORF">BB560_003308</name>
</gene>
<evidence type="ECO:0000313" key="1">
    <source>
        <dbReference type="EMBL" id="PVV02243.1"/>
    </source>
</evidence>
<protein>
    <submittedName>
        <fullName evidence="1">Uncharacterized protein</fullName>
    </submittedName>
</protein>
<dbReference type="AlphaFoldDB" id="A0A2T9ZCB6"/>
<dbReference type="EMBL" id="MBFS01000545">
    <property type="protein sequence ID" value="PVV02243.1"/>
    <property type="molecule type" value="Genomic_DNA"/>
</dbReference>
<accession>A0A2T9ZCB6</accession>
<keyword evidence="2" id="KW-1185">Reference proteome</keyword>
<reference evidence="1 2" key="1">
    <citation type="journal article" date="2018" name="MBio">
        <title>Comparative Genomics Reveals the Core Gene Toolbox for the Fungus-Insect Symbiosis.</title>
        <authorList>
            <person name="Wang Y."/>
            <person name="Stata M."/>
            <person name="Wang W."/>
            <person name="Stajich J.E."/>
            <person name="White M.M."/>
            <person name="Moncalvo J.M."/>
        </authorList>
    </citation>
    <scope>NUCLEOTIDE SEQUENCE [LARGE SCALE GENOMIC DNA]</scope>
    <source>
        <strain evidence="1 2">SC-DP-2</strain>
    </source>
</reference>
<dbReference type="Proteomes" id="UP000245609">
    <property type="component" value="Unassembled WGS sequence"/>
</dbReference>
<sequence>MSGVSFVPVIIGSICATSMAHSKTLMFDDFLEVLDKVIDGSINESNVDKLSLYRFIYTKSVQERLLTICLKNSESTMVEYLDRKNKKLLKKHQEGYHYLL</sequence>